<protein>
    <submittedName>
        <fullName evidence="1">Uncharacterized protein</fullName>
    </submittedName>
</protein>
<reference evidence="1" key="1">
    <citation type="submission" date="2015-04" db="UniProtKB">
        <authorList>
            <consortium name="EnsemblPlants"/>
        </authorList>
    </citation>
    <scope>IDENTIFICATION</scope>
    <source>
        <strain evidence="1">SL10</strain>
    </source>
</reference>
<dbReference type="EnsemblPlants" id="ONIVA02G31540.1">
    <property type="protein sequence ID" value="ONIVA02G31540.1"/>
    <property type="gene ID" value="ONIVA02G31540"/>
</dbReference>
<dbReference type="Gramene" id="ONIVA02G31540.1">
    <property type="protein sequence ID" value="ONIVA02G31540.1"/>
    <property type="gene ID" value="ONIVA02G31540"/>
</dbReference>
<organism evidence="1">
    <name type="scientific">Oryza nivara</name>
    <name type="common">Indian wild rice</name>
    <name type="synonym">Oryza sativa f. spontanea</name>
    <dbReference type="NCBI Taxonomy" id="4536"/>
    <lineage>
        <taxon>Eukaryota</taxon>
        <taxon>Viridiplantae</taxon>
        <taxon>Streptophyta</taxon>
        <taxon>Embryophyta</taxon>
        <taxon>Tracheophyta</taxon>
        <taxon>Spermatophyta</taxon>
        <taxon>Magnoliopsida</taxon>
        <taxon>Liliopsida</taxon>
        <taxon>Poales</taxon>
        <taxon>Poaceae</taxon>
        <taxon>BOP clade</taxon>
        <taxon>Oryzoideae</taxon>
        <taxon>Oryzeae</taxon>
        <taxon>Oryzinae</taxon>
        <taxon>Oryza</taxon>
    </lineage>
</organism>
<sequence>MARLGFPAPRYYPDNVIFQIIAFSGLRLADRAMVSEVVDGCLVRFNGVPCSAMSSGLGSRHPEPSNGLPYGACLRMATAGTSSMSRPSGWHPDAMPSEDGAPLLSLLGPLQRRLML</sequence>
<reference evidence="1" key="2">
    <citation type="submission" date="2018-04" db="EMBL/GenBank/DDBJ databases">
        <title>OnivRS2 (Oryza nivara Reference Sequence Version 2).</title>
        <authorList>
            <person name="Zhang J."/>
            <person name="Kudrna D."/>
            <person name="Lee S."/>
            <person name="Talag J."/>
            <person name="Rajasekar S."/>
            <person name="Welchert J."/>
            <person name="Hsing Y.-I."/>
            <person name="Wing R.A."/>
        </authorList>
    </citation>
    <scope>NUCLEOTIDE SEQUENCE [LARGE SCALE GENOMIC DNA]</scope>
    <source>
        <strain evidence="1">SL10</strain>
    </source>
</reference>
<evidence type="ECO:0000313" key="1">
    <source>
        <dbReference type="EnsemblPlants" id="ONIVA02G31540.1"/>
    </source>
</evidence>
<name>A0A0E0GBL3_ORYNI</name>
<evidence type="ECO:0000313" key="2">
    <source>
        <dbReference type="Proteomes" id="UP000006591"/>
    </source>
</evidence>
<dbReference type="Proteomes" id="UP000006591">
    <property type="component" value="Chromosome 2"/>
</dbReference>
<accession>A0A0E0GBL3</accession>
<dbReference type="HOGENOM" id="CLU_169254_0_0_1"/>
<keyword evidence="2" id="KW-1185">Reference proteome</keyword>
<dbReference type="AlphaFoldDB" id="A0A0E0GBL3"/>
<proteinExistence type="predicted"/>